<dbReference type="AlphaFoldDB" id="A0A7J4TLT9"/>
<gene>
    <name evidence="11" type="ORF">HA271_05055</name>
</gene>
<proteinExistence type="inferred from homology"/>
<comment type="catalytic activity">
    <reaction evidence="8">
        <text>cholate + taurine = taurocholate + H2O</text>
        <dbReference type="Rhea" id="RHEA:47108"/>
        <dbReference type="ChEBI" id="CHEBI:15377"/>
        <dbReference type="ChEBI" id="CHEBI:29747"/>
        <dbReference type="ChEBI" id="CHEBI:36257"/>
        <dbReference type="ChEBI" id="CHEBI:507393"/>
    </reaction>
    <physiologicalReaction direction="right-to-left" evidence="8">
        <dbReference type="Rhea" id="RHEA:47110"/>
    </physiologicalReaction>
</comment>
<dbReference type="GO" id="GO:0045302">
    <property type="term" value="F:choloylglycine hydrolase activity"/>
    <property type="evidence" value="ECO:0007669"/>
    <property type="project" value="UniProtKB-EC"/>
</dbReference>
<dbReference type="Gene3D" id="3.60.60.10">
    <property type="entry name" value="Penicillin V Acylase, Chain A"/>
    <property type="match status" value="1"/>
</dbReference>
<dbReference type="CDD" id="cd00542">
    <property type="entry name" value="Ntn_PVA"/>
    <property type="match status" value="1"/>
</dbReference>
<dbReference type="InterPro" id="IPR029132">
    <property type="entry name" value="CBAH/NAAA_C"/>
</dbReference>
<evidence type="ECO:0000256" key="9">
    <source>
        <dbReference type="ARBA" id="ARBA00048897"/>
    </source>
</evidence>
<evidence type="ECO:0000256" key="8">
    <source>
        <dbReference type="ARBA" id="ARBA00047285"/>
    </source>
</evidence>
<dbReference type="EMBL" id="DUHE01000148">
    <property type="protein sequence ID" value="HII84199.1"/>
    <property type="molecule type" value="Genomic_DNA"/>
</dbReference>
<organism evidence="11 12">
    <name type="scientific">Methanobacterium subterraneum</name>
    <dbReference type="NCBI Taxonomy" id="59277"/>
    <lineage>
        <taxon>Archaea</taxon>
        <taxon>Methanobacteriati</taxon>
        <taxon>Methanobacteriota</taxon>
        <taxon>Methanomada group</taxon>
        <taxon>Methanobacteria</taxon>
        <taxon>Methanobacteriales</taxon>
        <taxon>Methanobacteriaceae</taxon>
        <taxon>Methanobacterium</taxon>
    </lineage>
</organism>
<keyword evidence="3 11" id="KW-0378">Hydrolase</keyword>
<comment type="caution">
    <text evidence="11">The sequence shown here is derived from an EMBL/GenBank/DDBJ whole genome shotgun (WGS) entry which is preliminary data.</text>
</comment>
<dbReference type="PANTHER" id="PTHR35527">
    <property type="entry name" value="CHOLOYLGLYCINE HYDROLASE"/>
    <property type="match status" value="1"/>
</dbReference>
<comment type="catalytic activity">
    <reaction evidence="9">
        <text>taurodeoxycholate + H2O = deoxycholate + taurine</text>
        <dbReference type="Rhea" id="RHEA:47556"/>
        <dbReference type="ChEBI" id="CHEBI:15377"/>
        <dbReference type="ChEBI" id="CHEBI:23614"/>
        <dbReference type="ChEBI" id="CHEBI:36261"/>
        <dbReference type="ChEBI" id="CHEBI:507393"/>
    </reaction>
    <physiologicalReaction direction="left-to-right" evidence="9">
        <dbReference type="Rhea" id="RHEA:47557"/>
    </physiologicalReaction>
</comment>
<evidence type="ECO:0000256" key="4">
    <source>
        <dbReference type="ARBA" id="ARBA00023098"/>
    </source>
</evidence>
<evidence type="ECO:0000259" key="10">
    <source>
        <dbReference type="Pfam" id="PF02275"/>
    </source>
</evidence>
<dbReference type="InterPro" id="IPR052193">
    <property type="entry name" value="Peptidase_C59"/>
</dbReference>
<sequence>MCTTFSIQTEEGNNFVGRNLDLAYNVNEYPLILPRNYQLEDKVTGDIHKTSKAIIGIGAVIDNHPSMFDAMNENGLVCAGLNFEGFAHFEENPVPGKTNITPYDFIYWVISNCDTIDEVKTALSNIDLVDVPLNDQTPVPTLHWMITDKTGGSIVVEKTKDQLAVFDNPVGVMTNQPTFDWHLMNLNRYISISPDQPEPVKWSDQLLQIHGVGAGTLGLPGDSHSVTRFVRIAYARAHMPVLEDDISAVTQCMHMLDYVKMIKAGVLTEGMEEKTTYSACMDQENGIYYYKNYGNNRINAVDMHKEDLDGDELIKCHYLTTQDINYQNNRC</sequence>
<dbReference type="NCBIfam" id="NF038245">
    <property type="entry name" value="bile_salt_hydro"/>
    <property type="match status" value="1"/>
</dbReference>
<dbReference type="Proteomes" id="UP000586031">
    <property type="component" value="Unassembled WGS sequence"/>
</dbReference>
<comment type="pathway">
    <text evidence="1">Lipid metabolism; bile acid biosynthesis.</text>
</comment>
<evidence type="ECO:0000313" key="11">
    <source>
        <dbReference type="EMBL" id="HII84199.1"/>
    </source>
</evidence>
<accession>A0A7J4TLT9</accession>
<keyword evidence="4" id="KW-0443">Lipid metabolism</keyword>
<name>A0A7J4TLT9_9EURY</name>
<dbReference type="GO" id="GO:0006629">
    <property type="term" value="P:lipid metabolic process"/>
    <property type="evidence" value="ECO:0007669"/>
    <property type="project" value="UniProtKB-KW"/>
</dbReference>
<dbReference type="InterPro" id="IPR029055">
    <property type="entry name" value="Ntn_hydrolases_N"/>
</dbReference>
<dbReference type="Pfam" id="PF02275">
    <property type="entry name" value="CBAH"/>
    <property type="match status" value="1"/>
</dbReference>
<evidence type="ECO:0000256" key="6">
    <source>
        <dbReference type="ARBA" id="ARBA00044804"/>
    </source>
</evidence>
<comment type="similarity">
    <text evidence="2">Belongs to the peptidase C59 family.</text>
</comment>
<feature type="domain" description="Choloylglycine hydrolase/NAAA C-terminal" evidence="10">
    <location>
        <begin position="2"/>
        <end position="314"/>
    </location>
</feature>
<evidence type="ECO:0000256" key="2">
    <source>
        <dbReference type="ARBA" id="ARBA00006625"/>
    </source>
</evidence>
<dbReference type="PANTHER" id="PTHR35527:SF2">
    <property type="entry name" value="HYDROLASE"/>
    <property type="match status" value="1"/>
</dbReference>
<evidence type="ECO:0000256" key="7">
    <source>
        <dbReference type="ARBA" id="ARBA00044806"/>
    </source>
</evidence>
<evidence type="ECO:0000256" key="1">
    <source>
        <dbReference type="ARBA" id="ARBA00004860"/>
    </source>
</evidence>
<dbReference type="InterPro" id="IPR047711">
    <property type="entry name" value="CBAH"/>
</dbReference>
<protein>
    <recommendedName>
        <fullName evidence="5">choloylglycine hydrolase</fullName>
        <ecNumber evidence="5">3.5.1.24</ecNumber>
    </recommendedName>
    <alternativeName>
        <fullName evidence="6">Bile salt hydrolase</fullName>
    </alternativeName>
    <alternativeName>
        <fullName evidence="7">Choloylglycine hydrolase</fullName>
    </alternativeName>
</protein>
<dbReference type="SUPFAM" id="SSF56235">
    <property type="entry name" value="N-terminal nucleophile aminohydrolases (Ntn hydrolases)"/>
    <property type="match status" value="1"/>
</dbReference>
<evidence type="ECO:0000256" key="3">
    <source>
        <dbReference type="ARBA" id="ARBA00022801"/>
    </source>
</evidence>
<reference evidence="12" key="1">
    <citation type="journal article" date="2020" name="bioRxiv">
        <title>A rank-normalized archaeal taxonomy based on genome phylogeny resolves widespread incomplete and uneven classifications.</title>
        <authorList>
            <person name="Rinke C."/>
            <person name="Chuvochina M."/>
            <person name="Mussig A.J."/>
            <person name="Chaumeil P.-A."/>
            <person name="Waite D.W."/>
            <person name="Whitman W.B."/>
            <person name="Parks D.H."/>
            <person name="Hugenholtz P."/>
        </authorList>
    </citation>
    <scope>NUCLEOTIDE SEQUENCE [LARGE SCALE GENOMIC DNA]</scope>
</reference>
<evidence type="ECO:0000313" key="12">
    <source>
        <dbReference type="Proteomes" id="UP000586031"/>
    </source>
</evidence>
<dbReference type="EC" id="3.5.1.24" evidence="5"/>
<evidence type="ECO:0000256" key="5">
    <source>
        <dbReference type="ARBA" id="ARBA00044769"/>
    </source>
</evidence>